<evidence type="ECO:0000313" key="2">
    <source>
        <dbReference type="Proteomes" id="UP000316665"/>
    </source>
</evidence>
<dbReference type="OrthoDB" id="8703580at2"/>
<proteinExistence type="predicted"/>
<reference evidence="1 2" key="1">
    <citation type="submission" date="2019-06" db="EMBL/GenBank/DDBJ databases">
        <title>Complete genome sequence of Janthinobacterium sp. SNU WT3 isolated from diseased rainbow trout.</title>
        <authorList>
            <person name="Oh W.T."/>
            <person name="Park S.C."/>
        </authorList>
    </citation>
    <scope>NUCLEOTIDE SEQUENCE [LARGE SCALE GENOMIC DNA]</scope>
    <source>
        <strain evidence="1 2">SNU WT3</strain>
    </source>
</reference>
<sequence>MKMHTSDGSLNAGKYISVFKGMKRHDLLSQSKKQIWKDWITRDDEVISYKTTLKNEKNPRETLILIVFFEKNDGPIKFWDFGPENNINEIQSKPEGKYTKIMRNWFFENFQITLPQSGSWGEVDAFYDPHNLTTSIICNYRYQYS</sequence>
<dbReference type="RefSeq" id="WP_141171965.1">
    <property type="nucleotide sequence ID" value="NZ_CP041185.1"/>
</dbReference>
<name>A0A4Y6RKM3_9BURK</name>
<dbReference type="KEGG" id="jas:FJQ89_23860"/>
<keyword evidence="2" id="KW-1185">Reference proteome</keyword>
<gene>
    <name evidence="1" type="ORF">FJQ89_23860</name>
</gene>
<dbReference type="EMBL" id="CP041185">
    <property type="protein sequence ID" value="QDG73116.1"/>
    <property type="molecule type" value="Genomic_DNA"/>
</dbReference>
<accession>A0A4Y6RKM3</accession>
<organism evidence="1 2">
    <name type="scientific">Janthinobacterium tructae</name>
    <dbReference type="NCBI Taxonomy" id="2590869"/>
    <lineage>
        <taxon>Bacteria</taxon>
        <taxon>Pseudomonadati</taxon>
        <taxon>Pseudomonadota</taxon>
        <taxon>Betaproteobacteria</taxon>
        <taxon>Burkholderiales</taxon>
        <taxon>Oxalobacteraceae</taxon>
        <taxon>Janthinobacterium</taxon>
    </lineage>
</organism>
<dbReference type="AlphaFoldDB" id="A0A4Y6RKM3"/>
<dbReference type="Proteomes" id="UP000316665">
    <property type="component" value="Chromosome"/>
</dbReference>
<evidence type="ECO:0000313" key="1">
    <source>
        <dbReference type="EMBL" id="QDG73116.1"/>
    </source>
</evidence>
<protein>
    <submittedName>
        <fullName evidence="1">Uncharacterized protein</fullName>
    </submittedName>
</protein>